<proteinExistence type="predicted"/>
<dbReference type="AlphaFoldDB" id="A0A9P8TPP9"/>
<evidence type="ECO:0000256" key="1">
    <source>
        <dbReference type="SAM" id="Phobius"/>
    </source>
</evidence>
<feature type="transmembrane region" description="Helical" evidence="1">
    <location>
        <begin position="59"/>
        <end position="77"/>
    </location>
</feature>
<keyword evidence="1" id="KW-1133">Transmembrane helix</keyword>
<reference evidence="2" key="2">
    <citation type="submission" date="2021-01" db="EMBL/GenBank/DDBJ databases">
        <authorList>
            <person name="Schikora-Tamarit M.A."/>
        </authorList>
    </citation>
    <scope>NUCLEOTIDE SEQUENCE</scope>
    <source>
        <strain evidence="2">CBS2887</strain>
    </source>
</reference>
<gene>
    <name evidence="2" type="ORF">WICPIJ_002928</name>
</gene>
<reference evidence="2" key="1">
    <citation type="journal article" date="2021" name="Open Biol.">
        <title>Shared evolutionary footprints suggest mitochondrial oxidative damage underlies multiple complex I losses in fungi.</title>
        <authorList>
            <person name="Schikora-Tamarit M.A."/>
            <person name="Marcet-Houben M."/>
            <person name="Nosek J."/>
            <person name="Gabaldon T."/>
        </authorList>
    </citation>
    <scope>NUCLEOTIDE SEQUENCE</scope>
    <source>
        <strain evidence="2">CBS2887</strain>
    </source>
</reference>
<dbReference type="EMBL" id="JAEUBG010001654">
    <property type="protein sequence ID" value="KAH3686091.1"/>
    <property type="molecule type" value="Genomic_DNA"/>
</dbReference>
<evidence type="ECO:0000313" key="3">
    <source>
        <dbReference type="Proteomes" id="UP000774326"/>
    </source>
</evidence>
<organism evidence="2 3">
    <name type="scientific">Wickerhamomyces pijperi</name>
    <name type="common">Yeast</name>
    <name type="synonym">Pichia pijperi</name>
    <dbReference type="NCBI Taxonomy" id="599730"/>
    <lineage>
        <taxon>Eukaryota</taxon>
        <taxon>Fungi</taxon>
        <taxon>Dikarya</taxon>
        <taxon>Ascomycota</taxon>
        <taxon>Saccharomycotina</taxon>
        <taxon>Saccharomycetes</taxon>
        <taxon>Phaffomycetales</taxon>
        <taxon>Wickerhamomycetaceae</taxon>
        <taxon>Wickerhamomyces</taxon>
    </lineage>
</organism>
<keyword evidence="1" id="KW-0472">Membrane</keyword>
<evidence type="ECO:0000313" key="2">
    <source>
        <dbReference type="EMBL" id="KAH3686091.1"/>
    </source>
</evidence>
<dbReference type="Proteomes" id="UP000774326">
    <property type="component" value="Unassembled WGS sequence"/>
</dbReference>
<feature type="transmembrane region" description="Helical" evidence="1">
    <location>
        <begin position="12"/>
        <end position="39"/>
    </location>
</feature>
<comment type="caution">
    <text evidence="2">The sequence shown here is derived from an EMBL/GenBank/DDBJ whole genome shotgun (WGS) entry which is preliminary data.</text>
</comment>
<accession>A0A9P8TPP9</accession>
<name>A0A9P8TPP9_WICPI</name>
<keyword evidence="3" id="KW-1185">Reference proteome</keyword>
<sequence>MFEGDIGEKKFDVVWIVSWITLGVSGAVDTVEVGILVFVELEVDKSVNGAETSGVIDSRFSFLSFVLMTGGFVADLTRTA</sequence>
<protein>
    <submittedName>
        <fullName evidence="2">Uncharacterized protein</fullName>
    </submittedName>
</protein>
<keyword evidence="1" id="KW-0812">Transmembrane</keyword>